<dbReference type="Gene3D" id="2.40.50.140">
    <property type="entry name" value="Nucleic acid-binding proteins"/>
    <property type="match status" value="1"/>
</dbReference>
<dbReference type="PROSITE" id="PS50051">
    <property type="entry name" value="MCM_2"/>
    <property type="match status" value="1"/>
</dbReference>
<dbReference type="Proteomes" id="UP000789342">
    <property type="component" value="Unassembled WGS sequence"/>
</dbReference>
<evidence type="ECO:0000256" key="2">
    <source>
        <dbReference type="ARBA" id="ARBA00008010"/>
    </source>
</evidence>
<keyword evidence="10" id="KW-1185">Reference proteome</keyword>
<keyword evidence="3 7" id="KW-0547">Nucleotide-binding</keyword>
<reference evidence="9" key="1">
    <citation type="submission" date="2021-06" db="EMBL/GenBank/DDBJ databases">
        <authorList>
            <person name="Kallberg Y."/>
            <person name="Tangrot J."/>
            <person name="Rosling A."/>
        </authorList>
    </citation>
    <scope>NUCLEOTIDE SEQUENCE</scope>
    <source>
        <strain evidence="9">CL551</strain>
    </source>
</reference>
<dbReference type="EMBL" id="CAJVPV010003482">
    <property type="protein sequence ID" value="CAG8552931.1"/>
    <property type="molecule type" value="Genomic_DNA"/>
</dbReference>
<dbReference type="SUPFAM" id="SSF52540">
    <property type="entry name" value="P-loop containing nucleoside triphosphate hydrolases"/>
    <property type="match status" value="1"/>
</dbReference>
<gene>
    <name evidence="9" type="ORF">AMORRO_LOCUS5660</name>
</gene>
<dbReference type="GO" id="GO:0043596">
    <property type="term" value="C:nuclear replication fork"/>
    <property type="evidence" value="ECO:0007669"/>
    <property type="project" value="UniProtKB-ARBA"/>
</dbReference>
<keyword evidence="5 7" id="KW-0238">DNA-binding</keyword>
<dbReference type="CDD" id="cd22247">
    <property type="entry name" value="MCM8_WHD"/>
    <property type="match status" value="1"/>
</dbReference>
<evidence type="ECO:0000256" key="7">
    <source>
        <dbReference type="RuleBase" id="RU004070"/>
    </source>
</evidence>
<keyword evidence="4 7" id="KW-0067">ATP-binding</keyword>
<evidence type="ECO:0000313" key="10">
    <source>
        <dbReference type="Proteomes" id="UP000789342"/>
    </source>
</evidence>
<dbReference type="Pfam" id="PF00493">
    <property type="entry name" value="MCM"/>
    <property type="match status" value="1"/>
</dbReference>
<dbReference type="Pfam" id="PF25051">
    <property type="entry name" value="WHD_MCM8"/>
    <property type="match status" value="1"/>
</dbReference>
<sequence>MSEIRSLLRLESSYGDFGMPSSPPLEPYLGQKGRKFSAFKDLKENLIGESVSIRGLVTRISGIKLLASEVMFTCVECKGLQQLEFDERRYYPPFKCKTHGCRSKEFTPNLKFDEEKGQKSYEDVQDIRYSIRVSVHRYDQPNNGGIDRLQEVLGDSDDENLILPKIIDCELRSKLVDAVKPGDFVTVTGILRVYETPAKERTKKGTRMHHLYIDVENIRKVTIIDHFSSWEFTEGIAAQNDGFFSLKDLYMIKNFIKCQSNNIFKRIVNSYCPDVYGQELVKAGILLSIFGGIDNGTINVLIVGDPGTDKADLLQAASSISPHTVFTPVSQGGSTLILPTLHHEKLRDDWILDAGTLVLSNAGICRIDDFEKIGQSNALAEAMLRMSISISKAGVKGSLDAKTSIIATANPVSGHYDKSKFLSENLKIGNAILSNFDLVFLLLDIPDEEMDHYLSERVMTIHSGAFPNGDLDKDQIYVPSIRDINRSHAADILPLSEKLKIGMDDEKELLDNAFLQKYVIYAHKYVQPRLSREAREMIKLFFVNMGNKYRSMNDMPITTRQLETMIKLSQARARMELRETVIVEDVEEVAEIMEFCLFRIQRDENSRAKGKSKAGKRSGKQAATKRFLEELGKISNAKRSDIFTYQELKQFAIDSKVQYDDFQGFIESLNDQNLLLKKGLGKFQLRFESN</sequence>
<keyword evidence="6" id="KW-0539">Nucleus</keyword>
<evidence type="ECO:0000256" key="3">
    <source>
        <dbReference type="ARBA" id="ARBA00022741"/>
    </source>
</evidence>
<evidence type="ECO:0000256" key="1">
    <source>
        <dbReference type="ARBA" id="ARBA00004123"/>
    </source>
</evidence>
<dbReference type="GO" id="GO:0006310">
    <property type="term" value="P:DNA recombination"/>
    <property type="evidence" value="ECO:0007669"/>
    <property type="project" value="UniProtKB-ARBA"/>
</dbReference>
<dbReference type="InterPro" id="IPR001208">
    <property type="entry name" value="MCM_dom"/>
</dbReference>
<organism evidence="9 10">
    <name type="scientific">Acaulospora morrowiae</name>
    <dbReference type="NCBI Taxonomy" id="94023"/>
    <lineage>
        <taxon>Eukaryota</taxon>
        <taxon>Fungi</taxon>
        <taxon>Fungi incertae sedis</taxon>
        <taxon>Mucoromycota</taxon>
        <taxon>Glomeromycotina</taxon>
        <taxon>Glomeromycetes</taxon>
        <taxon>Diversisporales</taxon>
        <taxon>Acaulosporaceae</taxon>
        <taxon>Acaulospora</taxon>
    </lineage>
</organism>
<dbReference type="InterPro" id="IPR027417">
    <property type="entry name" value="P-loop_NTPase"/>
</dbReference>
<accession>A0A9N9FPU3</accession>
<dbReference type="AlphaFoldDB" id="A0A9N9FPU3"/>
<dbReference type="GO" id="GO:0005524">
    <property type="term" value="F:ATP binding"/>
    <property type="evidence" value="ECO:0007669"/>
    <property type="project" value="UniProtKB-KW"/>
</dbReference>
<dbReference type="SMART" id="SM00350">
    <property type="entry name" value="MCM"/>
    <property type="match status" value="1"/>
</dbReference>
<dbReference type="Pfam" id="PF17207">
    <property type="entry name" value="MCM_OB"/>
    <property type="match status" value="1"/>
</dbReference>
<dbReference type="Pfam" id="PF17855">
    <property type="entry name" value="MCM_lid"/>
    <property type="match status" value="1"/>
</dbReference>
<dbReference type="GO" id="GO:0042555">
    <property type="term" value="C:MCM complex"/>
    <property type="evidence" value="ECO:0007669"/>
    <property type="project" value="UniProtKB-ARBA"/>
</dbReference>
<feature type="domain" description="MCM C-terminal AAA(+) ATPase" evidence="8">
    <location>
        <begin position="263"/>
        <end position="458"/>
    </location>
</feature>
<evidence type="ECO:0000259" key="8">
    <source>
        <dbReference type="PROSITE" id="PS50051"/>
    </source>
</evidence>
<dbReference type="OrthoDB" id="7462577at2759"/>
<comment type="subcellular location">
    <subcellularLocation>
        <location evidence="1">Nucleus</location>
    </subcellularLocation>
</comment>
<dbReference type="InterPro" id="IPR012340">
    <property type="entry name" value="NA-bd_OB-fold"/>
</dbReference>
<protein>
    <submittedName>
        <fullName evidence="9">8794_t:CDS:1</fullName>
    </submittedName>
</protein>
<dbReference type="GO" id="GO:0003697">
    <property type="term" value="F:single-stranded DNA binding"/>
    <property type="evidence" value="ECO:0007669"/>
    <property type="project" value="TreeGrafter"/>
</dbReference>
<evidence type="ECO:0000256" key="5">
    <source>
        <dbReference type="ARBA" id="ARBA00023125"/>
    </source>
</evidence>
<dbReference type="GO" id="GO:0017116">
    <property type="term" value="F:single-stranded DNA helicase activity"/>
    <property type="evidence" value="ECO:0007669"/>
    <property type="project" value="TreeGrafter"/>
</dbReference>
<dbReference type="InterPro" id="IPR041562">
    <property type="entry name" value="MCM_lid"/>
</dbReference>
<dbReference type="GO" id="GO:0006279">
    <property type="term" value="P:premeiotic DNA replication"/>
    <property type="evidence" value="ECO:0007669"/>
    <property type="project" value="UniProtKB-ARBA"/>
</dbReference>
<dbReference type="PANTHER" id="PTHR11630:SF47">
    <property type="entry name" value="DNA HELICASE MCM8"/>
    <property type="match status" value="1"/>
</dbReference>
<evidence type="ECO:0000256" key="4">
    <source>
        <dbReference type="ARBA" id="ARBA00022840"/>
    </source>
</evidence>
<comment type="caution">
    <text evidence="9">The sequence shown here is derived from an EMBL/GenBank/DDBJ whole genome shotgun (WGS) entry which is preliminary data.</text>
</comment>
<dbReference type="InterPro" id="IPR033762">
    <property type="entry name" value="MCM_OB"/>
</dbReference>
<proteinExistence type="inferred from homology"/>
<dbReference type="GO" id="GO:0031261">
    <property type="term" value="C:DNA replication preinitiation complex"/>
    <property type="evidence" value="ECO:0007669"/>
    <property type="project" value="UniProtKB-ARBA"/>
</dbReference>
<dbReference type="SUPFAM" id="SSF50249">
    <property type="entry name" value="Nucleic acid-binding proteins"/>
    <property type="match status" value="1"/>
</dbReference>
<name>A0A9N9FPU3_9GLOM</name>
<dbReference type="PRINTS" id="PR01657">
    <property type="entry name" value="MCMFAMILY"/>
</dbReference>
<evidence type="ECO:0000256" key="6">
    <source>
        <dbReference type="ARBA" id="ARBA00023242"/>
    </source>
</evidence>
<dbReference type="InterPro" id="IPR031327">
    <property type="entry name" value="MCM"/>
</dbReference>
<evidence type="ECO:0000313" key="9">
    <source>
        <dbReference type="EMBL" id="CAG8552931.1"/>
    </source>
</evidence>
<dbReference type="PANTHER" id="PTHR11630">
    <property type="entry name" value="DNA REPLICATION LICENSING FACTOR MCM FAMILY MEMBER"/>
    <property type="match status" value="1"/>
</dbReference>
<dbReference type="GO" id="GO:0005656">
    <property type="term" value="C:nuclear pre-replicative complex"/>
    <property type="evidence" value="ECO:0007669"/>
    <property type="project" value="UniProtKB-ARBA"/>
</dbReference>
<dbReference type="Gene3D" id="2.20.28.10">
    <property type="match status" value="1"/>
</dbReference>
<comment type="similarity">
    <text evidence="2 7">Belongs to the MCM family.</text>
</comment>
<dbReference type="Gene3D" id="3.40.50.300">
    <property type="entry name" value="P-loop containing nucleotide triphosphate hydrolases"/>
    <property type="match status" value="1"/>
</dbReference>
<dbReference type="InterPro" id="IPR056875">
    <property type="entry name" value="MCM8/REC_WHD"/>
</dbReference>